<evidence type="ECO:0000256" key="5">
    <source>
        <dbReference type="ARBA" id="ARBA00022598"/>
    </source>
</evidence>
<keyword evidence="3" id="KW-0596">Phosphopantetheine</keyword>
<dbReference type="InterPro" id="IPR006162">
    <property type="entry name" value="Ppantetheine_attach_site"/>
</dbReference>
<dbReference type="InterPro" id="IPR001242">
    <property type="entry name" value="Condensation_dom"/>
</dbReference>
<evidence type="ECO:0000256" key="2">
    <source>
        <dbReference type="ARBA" id="ARBA00006432"/>
    </source>
</evidence>
<dbReference type="FunFam" id="2.30.38.10:FF:000001">
    <property type="entry name" value="Non-ribosomal peptide synthetase PvdI"/>
    <property type="match status" value="4"/>
</dbReference>
<feature type="region of interest" description="Disordered" evidence="9">
    <location>
        <begin position="4885"/>
        <end position="4906"/>
    </location>
</feature>
<dbReference type="InterPro" id="IPR042099">
    <property type="entry name" value="ANL_N_sf"/>
</dbReference>
<dbReference type="InterPro" id="IPR023213">
    <property type="entry name" value="CAT-like_dom_sf"/>
</dbReference>
<feature type="domain" description="Carrier" evidence="10">
    <location>
        <begin position="4119"/>
        <end position="4193"/>
    </location>
</feature>
<dbReference type="RefSeq" id="WP_279836379.1">
    <property type="nucleotide sequence ID" value="NZ_JARVWT010000022.1"/>
</dbReference>
<dbReference type="GO" id="GO:0017000">
    <property type="term" value="P:antibiotic biosynthetic process"/>
    <property type="evidence" value="ECO:0007669"/>
    <property type="project" value="UniProtKB-KW"/>
</dbReference>
<comment type="cofactor">
    <cofactor evidence="1">
        <name>pantetheine 4'-phosphate</name>
        <dbReference type="ChEBI" id="CHEBI:47942"/>
    </cofactor>
</comment>
<dbReference type="Gene3D" id="3.40.50.12780">
    <property type="entry name" value="N-terminal domain of ligase-like"/>
    <property type="match status" value="2"/>
</dbReference>
<dbReference type="CDD" id="cd19543">
    <property type="entry name" value="DCL_NRPS"/>
    <property type="match status" value="4"/>
</dbReference>
<dbReference type="Pfam" id="PF13193">
    <property type="entry name" value="AMP-binding_C"/>
    <property type="match status" value="4"/>
</dbReference>
<dbReference type="InterPro" id="IPR010071">
    <property type="entry name" value="AA_adenyl_dom"/>
</dbReference>
<dbReference type="PANTHER" id="PTHR45527">
    <property type="entry name" value="NONRIBOSOMAL PEPTIDE SYNTHETASE"/>
    <property type="match status" value="1"/>
</dbReference>
<evidence type="ECO:0000256" key="9">
    <source>
        <dbReference type="SAM" id="MobiDB-lite"/>
    </source>
</evidence>
<dbReference type="FunFam" id="3.40.50.980:FF:000002">
    <property type="entry name" value="Enterobactin synthetase component F"/>
    <property type="match status" value="1"/>
</dbReference>
<dbReference type="Gene3D" id="3.40.50.980">
    <property type="match status" value="6"/>
</dbReference>
<dbReference type="Pfam" id="PF00668">
    <property type="entry name" value="Condensation"/>
    <property type="match status" value="9"/>
</dbReference>
<feature type="domain" description="Carrier" evidence="10">
    <location>
        <begin position="2589"/>
        <end position="2663"/>
    </location>
</feature>
<dbReference type="SMART" id="SM00823">
    <property type="entry name" value="PKS_PP"/>
    <property type="match status" value="4"/>
</dbReference>
<evidence type="ECO:0000256" key="4">
    <source>
        <dbReference type="ARBA" id="ARBA00022553"/>
    </source>
</evidence>
<dbReference type="NCBIfam" id="NF004282">
    <property type="entry name" value="PRK05691.1"/>
    <property type="match status" value="9"/>
</dbReference>
<dbReference type="Pfam" id="PF00501">
    <property type="entry name" value="AMP-binding"/>
    <property type="match status" value="5"/>
</dbReference>
<evidence type="ECO:0000313" key="11">
    <source>
        <dbReference type="EMBL" id="MDH2334531.1"/>
    </source>
</evidence>
<dbReference type="FunFam" id="1.10.1200.10:FF:000005">
    <property type="entry name" value="Nonribosomal peptide synthetase 1"/>
    <property type="match status" value="4"/>
</dbReference>
<dbReference type="NCBIfam" id="NF003417">
    <property type="entry name" value="PRK04813.1"/>
    <property type="match status" value="7"/>
</dbReference>
<dbReference type="FunFam" id="3.40.50.980:FF:000001">
    <property type="entry name" value="Non-ribosomal peptide synthetase"/>
    <property type="match status" value="4"/>
</dbReference>
<dbReference type="SUPFAM" id="SSF56801">
    <property type="entry name" value="Acetyl-CoA synthetase-like"/>
    <property type="match status" value="5"/>
</dbReference>
<keyword evidence="8" id="KW-0511">Multifunctional enzyme</keyword>
<dbReference type="Pfam" id="PF00550">
    <property type="entry name" value="PP-binding"/>
    <property type="match status" value="4"/>
</dbReference>
<dbReference type="InterPro" id="IPR010060">
    <property type="entry name" value="NRPS_synth"/>
</dbReference>
<dbReference type="GO" id="GO:0031177">
    <property type="term" value="F:phosphopantetheine binding"/>
    <property type="evidence" value="ECO:0007669"/>
    <property type="project" value="InterPro"/>
</dbReference>
<evidence type="ECO:0000256" key="8">
    <source>
        <dbReference type="ARBA" id="ARBA00023268"/>
    </source>
</evidence>
<dbReference type="Gene3D" id="1.10.1200.10">
    <property type="entry name" value="ACP-like"/>
    <property type="match status" value="4"/>
</dbReference>
<dbReference type="FunFam" id="3.30.300.30:FF:000010">
    <property type="entry name" value="Enterobactin synthetase component F"/>
    <property type="match status" value="4"/>
</dbReference>
<evidence type="ECO:0000313" key="12">
    <source>
        <dbReference type="Proteomes" id="UP001229409"/>
    </source>
</evidence>
<dbReference type="CDD" id="cd19534">
    <property type="entry name" value="E_NRPS"/>
    <property type="match status" value="4"/>
</dbReference>
<reference evidence="11" key="1">
    <citation type="submission" date="2023-04" db="EMBL/GenBank/DDBJ databases">
        <title>Uncovering the Secrets of Slow-Growing Bacteria in Tropical Savanna Soil through Cultivation and Genomic Analysis.</title>
        <authorList>
            <person name="Goncalves O.S."/>
            <person name="Santana M.F."/>
        </authorList>
    </citation>
    <scope>NUCLEOTIDE SEQUENCE</scope>
    <source>
        <strain evidence="11">ANTI</strain>
    </source>
</reference>
<dbReference type="NCBIfam" id="TIGR01720">
    <property type="entry name" value="NRPS-para261"/>
    <property type="match status" value="4"/>
</dbReference>
<evidence type="ECO:0000256" key="6">
    <source>
        <dbReference type="ARBA" id="ARBA00022737"/>
    </source>
</evidence>
<gene>
    <name evidence="11" type="ORF">QDS18_27040</name>
</gene>
<feature type="domain" description="Carrier" evidence="10">
    <location>
        <begin position="1000"/>
        <end position="1074"/>
    </location>
</feature>
<feature type="non-terminal residue" evidence="11">
    <location>
        <position position="6905"/>
    </location>
</feature>
<sequence>MTQQDVQLFSLSQPQQRIWYTELLYPNRNTSTIIATVKIRGTVRIDALQQAMNRVIAQNDSFRIKITAQDGIPYQYVEPFTAESIETLQVTPEEAKEWLKRHNPQPFSLLDSQLYRFVILQLAAEETWFNFKMHHIISDGVSMNQAINEITGHYMDIVHGTGQDAPTKGNPYLDFIQVEQSYEQSDRYQKDKTYWTEKFADLPETTGLKSYNPLTLSTTARRESFILEHELYRGVTAFCEEHKISIFTFFLAALYIYLHKVTGEQDLTVGTLYANRTSKKEKDTIGMFVSTVATRLLVEPESELLTFLQGVGKEQASILRHQRYPYNKIIQDLREQQSSLDIQRLFGASIQYRTLSFSRFDEAIQQVDNDFCGDTVNDFDIHMVEMLDDDRLVLYLDYRTELFSEQEIARIIRQFLSVAEHMVQGPHKRIQELSLISEEERAQIVDVFNATAVEYPHEAGIHELFEEQAERTPNQTAVVFGNARLTYGELNVKANRLAHTLRGHGVTAEQTVGIVAERSTDMIVGMLAILKAGGAYVPIDPDYPAERVRYLLEDSGAKLLLVQHAEQQLEEYTGIVLDLSDAKVYGAENDQGLNTVHWEQNEAYHADYTDYTNLKNEILNESSSSVVDSTAGEQERKFGNRLAYLMYTSGTTGQPKGVMVEHRNVVRLVKSTNYAQLDADTRILQTGAVVFDASTFEIWGALLNGGQLVLVSQDVILDAPKLKAAVRNHGITTMWLTAPLFNQLSQQDLELFEGVQELLVGGDVLSVPHINRVLEAHPSLRIINGYGPTENTTFSTTHAIASVQLEAVPIGRPIHNSTAYVVDRSMQLQPVGAWGELIVGGDGVARGYRNRPDLTAEKFVDSPFRSGERCYRTGDLVRWNEDGTLEYKGRIDAQVKIRGYRIELGEVEAQLLKLEAVQEAVVIAREDEQGQKQLCAYVVTLADIAASELRSALSQELPGYMVPSYFVQLEQLPLTPNGKVDRRALPQPEGSVDSGEDYVAARNEVERTLVSVWQSVLGIEHIGVLDNFFHLGGDSIKAIQVSSRLLQNGYKLEMRELFQYPTIAELNGQVQRVSRVSDQGEVSGNVALTPIQHWFIEQQPSNPEHYNQALMLHREDRLDETALRQALQRIVEHHDALRIVFRQNADGGYEAWNRGVQEGELYSLEVVDFTNESDFAHLLENKASEIQSSIRLDKGPLVKLGLFRCTDGDHLLVAIHHFVVDGVSWRILLEDLASGYEQALQGESVRLPNKTDSFRLWADQLSAYANSGALENERAYWEQIEQAGKSQESLPKDYTRKSQAKPQLRDDRTLTVAWTVEETEQFLKQAHRAYNTEANDLLLTALGTAIQEWAGIRQVLVNLEGHGREAILPDVDITRTIGWFTSQFPVLLRINREDDISGHIKRMKEMLRSIPHKGIGYGILRYLADREGEAPFISEPEISFNYLGQFDQDLKNNAFRMSPYSIGASISDTLTKRYALDINGMITDGALELTISYSNKMFMKKSIKKLADLLQESLREVLAHCVEKELPELTPSDLSFQGLTAVELDHIVEQTAAAGELENIYSLTPMQKGILFHGLMEPKSGAYFEQATFDLQGSFQVEAFAESLNQLVDRHQIFRTNFYSGWNEQPLQVVYRHKHAGFRFEDVRSMGQEEQGAYIADFAERDKVEGFNFSSGELMRVSVLRTGEESYRFVWSFHHILMDGWCLFLVVGEAFNTYFAILEDRKPELVPITPYSEYIEWLERQDNAEAERFWSDYFAGFEQQTVLPQAKQLDGHAKEYEADKLSFTLDREVTERMNKLVKQKQVTVNTLLQAAWGVVLQRYNNSRDVVFGSVVSGRSADIPGIDKMIGLFINTVPVRIHSEKDITFAALMKQIQEQALASRAYETYPLYEIQALTEQKQDLVNHIMVFENYPVEQRMEQMGSRGENGFTITNASVSEQTNYDFNITVVPGDEIHVHLEYNARVLERTAIEQIRGHLLHIIEEAINRPDALVDELELVTASEKAKIIDGFGSVGVSAWSDEKQSEGLFHAYVEEQAQLVPNHVAVVYEERQLTYRELNERGNQLARRLRNEGIGRESIVGILSERSVDMLVGVLAVWKAGGAYVPLDADYPSDRIRFMLEDSGARVLLTQTGLQERAQAWLNESRWALAEGKAEGELETAVSIETMERDSLNEGLSLKSDSESDSEAASESAANLRLHTVLALDDESLYTGDATDVEHINEPQDLAYVIYTSGTTGRPKGVMIEHRSLVNTAAAYRRDYRLNQFPVRLLQLASFSFDVFVGDIARALYNGGTMVICPKDDRIDPSRLYGWIRDYQITVFESTPALIVPFMQHVHEHGLDMSGLELLITSSDSCSVTDYRVLQERFGADIRIMNSYGVTEAAIDSSFYDEELSKLPDSGSVPIGQAWLNARFYIVDSQLNPVPIGVLGELCIGGAGVARGYLNRADLTAEKFVANPYVAGERLYRTGDLARWMPDGNVDFIGRMDYQVKIRGYRIELGEIETAIQRVPGVRQAVVIDRTDERGHKYLCGYITGESELRIEEVQAELEAGLPAHMVPARLMRLETLPLTHNGKIDRKALPEPEGSIHTGAAYVAPRTTVEQVLASVWAGVLGAETVGTQDNFFELGGDSIKALQVSSRLLQAGYRLDMKDLFSNPTVASLSPLLRTDGKIASQEEAVGKVDLTPIQRWFFEQQPVDLHHSNQAMMLYRAGRFDVDALRCTMERIVQHHDALRTVFRETEQGYAAWNRSVVEGELYTLDIVDFSGVEDESTAVEAKASEIQASIHLSEGPLVKLGLFHCAGGDHLLIVIHHLVVDGVSWRILLEDLAAGYEQAVAGKTGKAIQLPHKTDSYQVWAKQLSAYANSVTMEREFAYWQHIEQAEASLAKPLPKDFANDNALLGDSEVVTVRWTKQETEQLLKQAHRAYNTEMNDLLLAALGKAVYDWSGSERVLVNLEGHGREAVVPDVDITRTVGWFTSQFPVVLDGSLGQGGNTARLIKRVKEGLRHIPQKGIGYGILRYLSDMNVLEKAGVQLKTQPEISFNYLGQFDQDYKGNDLKPSSYSIGVPVSTNAAMDFALDINGLIEDGELMFTIRYGTTQFRHETIARLGELLASGLREVISHCIAQERTVLTPSDVLLKHVTLDELEQLVKDTQDMGELENVYALTPMQKGMLFFSLMDESSAAYFEQATFELNGRFDVVAFSKSFDLLVQRHEALRTNFISSWKDEPVQVVFRNRSGQLYYEDLRELEKEEREACVEAFVIEDKAKGFNLAEDALIRVSILQTGDETYHFVWSFHHILMDGWCLSFMTQEVFGSYLALRAGHEPTLEPVTPFSRFIEWLERQDREAALQYWRGYLADYEQQITLPQQKTQPKSMQDGEYVAEDLECDFQPELVAQIERVAKQNQVTVNTLIQTVWGVLLQKYNNSSDVVFGSVVSGRPGDIPGVEHMIGLFINTIPVRVQSEEGEAFNELMKRTQRQALASNAYDAFPLYEIQALTEQKQDLINHIMIFENYPVEQQVEQLGGQGQEPFTISNVVATEQTNYDLNVAVMPGEGIKIRFMYNTLCFDRKGIERLYGHFTRLLEQISLNPNVRVEELELVTAAEKQQITAAFNDTACAFPSKQTIHQLFEDQVECTPDQVALVFGNQSLTYRELNERANSLARMLQAQGVGPDKLVGLMVQRSVEMIVGLLAVLKAGGAYVPIDPEFPSSRIEYMLEDSEAAVLLTSRELAEEHHCHANTMFLEDASLYQGESSNLETIARPEHLAYVIYTSGSTGNPKGVMLQHRSVLNFITGMREAIDFETSQTILSLTTISFDIFVLETILPLLGGMSVVLGDRQHQVNPQALGELITQHSIEMLQMTPSRLQMLLGHEAGSRALRNVKVIMVGGEALPSKVLTALQEINGPRIYNMYGPTETTVWSAVQELTHAQDINIGRPIANTQIYIMNASGELQPVGVPGELCIAGEGLARGYWKREELTAEKFVNNPFAGGKAGHERMYHTGDLARWTPDGNIEYLGRMDHQVKIRGYRIELGEIESQLLQVESVQEAVIMARTDETGQTQLVAYYVASQELGAGELRHELGRELPSYMMPSYFIQLEQMPLTPNGKIDRKSLPAPEGSLQSGADYVEPRTAPERALVTLWQSVLGVPTVGVLDNFFDLGGDSIKAIQIVSRAFQAGYKLDMKDLFRYPLVATLAPHMHEVSRMADQGEVSGETALLPIQHGFFAQEQVDAHHFNQAVMLHREQGFDEAALRQALGKLTEHHDALRMVFSKTEQGYKAWNRRIQEGELYHLDVLDFRNLTDEAMLSAAIEAKSTEIQSSIQLQEGPLLKAGLFHCADGDHLLIVIHHLAVDGVSWRILFEDLATAYEQAVHQEVLQLPNKTDSFRSWSGRLSAYANSTAMESEHAYWEQLNAAAWADQVRLPEDQAQAEPFILADTDTVVVQLTEEETERLLKQAHRAYNTEVNDLLLTALGMMLYTWTGHERSLINLEGHGREDILPDTDISRTVGWFTSQYPVLLDIGRDHALSGRIKQVKESLRHIPNKGMSYGIWRYLSESGQTVGHQAFVEPQVSFNYLGQFDQDLQNSDMRWSPYSIGSVVSDRTKMKYALDVSGIVTNGILELGIRYNDKALRKETVHMLANLLKSNLLEMIEHCVTRERTELTPSDVLLKGLTLEQLDTIKEQTKTVGELENVYPLTPMQKGMLFHSLMNAETGVYFEQATFDLEGHFEPSLFEESLKLLISRHAILRTNFYSGWYGQPLQIVYRHKNPSFRYEDVRGREHAIAEFVSQDKAQNFDLGKDALMRVTVFRTGDSSYRFVWSFHHIVMDGWCLSLVTDEVFGAYVALLEHKQPELAPVKPYSDYIEWLEDQDAQEATRYWSDYLAGFEQQTLLPGENAQASVVARDEEPDGSGAGSHSGYVSEKLPFMLGKERTAALNQMAKQQHVTINTLLQSVWGVILQQYNNHQDVVFGGVVSGRPADIPGVENMIGLFINTIPVRICSAPDATFAEVLQRTQEQALASGVYDTFPLYDIQALTAQKQDLIHHIMVFENYPIGQQMKQMGGSGETRAQNGFSIANVALAEQTNYDFNLIVVPDEDISILLEYNALVYSRSAMERIQGHIDHVIGQIVDNPNIRLNELELVTPVEQAQIVQVWGDTAAAYPQDQTLSVLFEQQVANTPEQVAVLCGAESLTYAELNERANRLARTLRAEGVEPDQTVGILVQRSLDMIVGIYAILKAGGAYVPIDPDYPADRIRFMLEDSGAKLVLTQSHLAEQALLSFDGQVLVLDREDIYHEDGSNLEPLAGPHHVAYVIYTSGSTGKPKGVMVEHHSVLNRILWMHDRYGLSAEDTILQKTAFTFDVSVWELFWWSLVGSKVSLLSVGGEKNPEDIVDTIARDGVSTMHFVPAMLHAFLEYVEQQPREVMQAKLGTLRHVFASGEALPPQHVARFQRLVSSLAGAKLINLYGPTEATVDVSYFDCEPNETYAVIPIGKPIQNIRLYIVKEGTEQLQPIGVAGELCIGGVGVARGYLNRPELTAEKFVADPFSGGEAGYERMYRTGDLARWMPDGNIEYLGRIDHQVKIRGYRIELGEVESQLLQVESVREAVVMARADETGQKQMVAYYVAGQELGASELRSELGRELPSYMVPSYFVQLEQMPLSPNGKIDRKALPAPAGSLQTGADYAEPRTAQERALVAVWQSVLGLQTVGILDNFFDLGGDSIKAIQIASRAFQAGYKLDMKDLFQYPTVEALAPHMHEVSRMADQGEVSGETALLPIQHWFFAQERERPQHFNQAVMLYRAEGFDETAVRQVMDHIVKHHDALRTVFRQTSSGYTAWTRGVDEGALYTLETADYREQVAYAEALEAKANEIQSSIDLSAGPLVKLGLFRTAEGDHLLIAIHHLVIDGVSWRILFEDFSTGYEQAIKGESVRLPYKTDSFQTWARELSSYANRPAEASDTVYWKELEQAKAEAAPLPKDFAYEGSLNADSEVLTVEWTEAETQQLLKQAHRAYNTEVNDLLLTALGLAMHNWTGAGQVLVNLEGHGREAILPEVDITRTVGWFTSLYPVLLEMGKGMTLAQHIKETKEGLRRIPHKGLTYGTWRYLSPASNAFAVEPEISFNYLGQVDQDVQNSGITLSSYSAGETEDAHSPLLYTLDLNAMISEGTLHLTIAYSRKQYRKETLERVAGLLQSALQEVITHCVAQEQPELTPSDVSFQGLTTGELEHMAAQAAHIGELENVYALTPMQKGMLFYNLMDSQSGAYFEQASFDLQGHFNIDAFAASLDVLMQRHTALRTNFYSGWKDEPLQVVYRNKRSELYVEDLRDMEEVQQNEYILEYTRKDKQRGFDLAQDALMRVAVLRIGEDAYRFVWSFHHIVMDGWCLSLVTNEVFASYFAILAHKQPELAPVTPYSQYIEWLEQQDRQAASGYWSKVLEGYEEQSRLPQAKIQGKTGYQADRLDFDLGAELTAGIQRIAKRYQVTINTLMQTVWGLLLQKYNGTDDVVFGSVVSGRPADIPNVEHIIGLFINTIPVRIRSQVDSLFSDVMKQTQEQSIASHAYDTYPLYEIQGLSELKQDLINHILIFENYPVEEQLEQLGNDDESSFSITGAESVEQTNYDFNLVVLPGNTIHMSFGYNALAFERESVEQIRGHLVQLLEQVTAKPDIRVHELDMVTAQEREQIVEVWGNTTVAYPNEQTIHGLFEAQTARTPEQTALFFEGEQLTYRELNARANRLARTLRNQGVTKDRLVGLMTERSVDMIVGIFGILKAGGAYVPIDPTYPEERIRYMLDDSGARLLLTQSHLVDKVTFDGRMLVLDGTQDVYHEDHSNLESLSGPNDLAYVIYTSGTTGQPKGVMLEHHGLCNLKTYFDQTLRMSTSDHALLFASYSFDAACWEIFQALFCGATLYVPTSETILNYE</sequence>
<proteinExistence type="inferred from homology"/>
<accession>A0AAP4A4J1</accession>
<dbReference type="PROSITE" id="PS00455">
    <property type="entry name" value="AMP_BINDING"/>
    <property type="match status" value="5"/>
</dbReference>
<keyword evidence="4" id="KW-0597">Phosphoprotein</keyword>
<dbReference type="FunFam" id="3.40.50.12780:FF:000012">
    <property type="entry name" value="Non-ribosomal peptide synthetase"/>
    <property type="match status" value="2"/>
</dbReference>
<keyword evidence="5" id="KW-0436">Ligase</keyword>
<evidence type="ECO:0000259" key="10">
    <source>
        <dbReference type="PROSITE" id="PS50075"/>
    </source>
</evidence>
<dbReference type="CDD" id="cd12117">
    <property type="entry name" value="A_NRPS_Srf_like"/>
    <property type="match status" value="1"/>
</dbReference>
<dbReference type="CDD" id="cd05930">
    <property type="entry name" value="A_NRPS"/>
    <property type="match status" value="1"/>
</dbReference>
<name>A0AAP4A4J1_PAEPO</name>
<dbReference type="SUPFAM" id="SSF47336">
    <property type="entry name" value="ACP-like"/>
    <property type="match status" value="4"/>
</dbReference>
<dbReference type="GO" id="GO:0008610">
    <property type="term" value="P:lipid biosynthetic process"/>
    <property type="evidence" value="ECO:0007669"/>
    <property type="project" value="UniProtKB-ARBA"/>
</dbReference>
<comment type="caution">
    <text evidence="11">The sequence shown here is derived from an EMBL/GenBank/DDBJ whole genome shotgun (WGS) entry which is preliminary data.</text>
</comment>
<dbReference type="SUPFAM" id="SSF52777">
    <property type="entry name" value="CoA-dependent acyltransferases"/>
    <property type="match status" value="18"/>
</dbReference>
<dbReference type="Gene3D" id="2.30.38.10">
    <property type="entry name" value="Luciferase, Domain 3"/>
    <property type="match status" value="3"/>
</dbReference>
<dbReference type="InterPro" id="IPR020845">
    <property type="entry name" value="AMP-binding_CS"/>
</dbReference>
<dbReference type="PROSITE" id="PS00012">
    <property type="entry name" value="PHOSPHOPANTETHEINE"/>
    <property type="match status" value="4"/>
</dbReference>
<dbReference type="PROSITE" id="PS50075">
    <property type="entry name" value="CARRIER"/>
    <property type="match status" value="4"/>
</dbReference>
<organism evidence="11 12">
    <name type="scientific">Paenibacillus polymyxa</name>
    <name type="common">Bacillus polymyxa</name>
    <dbReference type="NCBI Taxonomy" id="1406"/>
    <lineage>
        <taxon>Bacteria</taxon>
        <taxon>Bacillati</taxon>
        <taxon>Bacillota</taxon>
        <taxon>Bacilli</taxon>
        <taxon>Bacillales</taxon>
        <taxon>Paenibacillaceae</taxon>
        <taxon>Paenibacillus</taxon>
    </lineage>
</organism>
<dbReference type="GO" id="GO:0043041">
    <property type="term" value="P:amino acid activation for nonribosomal peptide biosynthetic process"/>
    <property type="evidence" value="ECO:0007669"/>
    <property type="project" value="TreeGrafter"/>
</dbReference>
<evidence type="ECO:0000256" key="7">
    <source>
        <dbReference type="ARBA" id="ARBA00023194"/>
    </source>
</evidence>
<dbReference type="Proteomes" id="UP001229409">
    <property type="component" value="Unassembled WGS sequence"/>
</dbReference>
<dbReference type="GO" id="GO:0005737">
    <property type="term" value="C:cytoplasm"/>
    <property type="evidence" value="ECO:0007669"/>
    <property type="project" value="TreeGrafter"/>
</dbReference>
<evidence type="ECO:0000256" key="1">
    <source>
        <dbReference type="ARBA" id="ARBA00001957"/>
    </source>
</evidence>
<dbReference type="InterPro" id="IPR036736">
    <property type="entry name" value="ACP-like_sf"/>
</dbReference>
<comment type="similarity">
    <text evidence="2">Belongs to the ATP-dependent AMP-binding enzyme family.</text>
</comment>
<evidence type="ECO:0000256" key="3">
    <source>
        <dbReference type="ARBA" id="ARBA00022450"/>
    </source>
</evidence>
<dbReference type="NCBIfam" id="TIGR01733">
    <property type="entry name" value="AA-adenyl-dom"/>
    <property type="match status" value="4"/>
</dbReference>
<dbReference type="Gene3D" id="3.30.559.10">
    <property type="entry name" value="Chloramphenicol acetyltransferase-like domain"/>
    <property type="match status" value="9"/>
</dbReference>
<dbReference type="PANTHER" id="PTHR45527:SF1">
    <property type="entry name" value="FATTY ACID SYNTHASE"/>
    <property type="match status" value="1"/>
</dbReference>
<protein>
    <submittedName>
        <fullName evidence="11">Non-ribosomal peptide synthase/polyketide synthase</fullName>
    </submittedName>
</protein>
<dbReference type="Gene3D" id="3.30.300.30">
    <property type="match status" value="4"/>
</dbReference>
<dbReference type="InterPro" id="IPR045851">
    <property type="entry name" value="AMP-bd_C_sf"/>
</dbReference>
<keyword evidence="6" id="KW-0677">Repeat</keyword>
<dbReference type="InterPro" id="IPR025110">
    <property type="entry name" value="AMP-bd_C"/>
</dbReference>
<dbReference type="InterPro" id="IPR000873">
    <property type="entry name" value="AMP-dep_synth/lig_dom"/>
</dbReference>
<keyword evidence="7" id="KW-0045">Antibiotic biosynthesis</keyword>
<dbReference type="Gene3D" id="3.30.559.30">
    <property type="entry name" value="Nonribosomal peptide synthetase, condensation domain"/>
    <property type="match status" value="9"/>
</dbReference>
<dbReference type="GO" id="GO:0016874">
    <property type="term" value="F:ligase activity"/>
    <property type="evidence" value="ECO:0007669"/>
    <property type="project" value="UniProtKB-KW"/>
</dbReference>
<dbReference type="InterPro" id="IPR009081">
    <property type="entry name" value="PP-bd_ACP"/>
</dbReference>
<dbReference type="EMBL" id="JARVWT010000022">
    <property type="protein sequence ID" value="MDH2334531.1"/>
    <property type="molecule type" value="Genomic_DNA"/>
</dbReference>
<feature type="domain" description="Carrier" evidence="10">
    <location>
        <begin position="5673"/>
        <end position="5747"/>
    </location>
</feature>
<dbReference type="GO" id="GO:0044550">
    <property type="term" value="P:secondary metabolite biosynthetic process"/>
    <property type="evidence" value="ECO:0007669"/>
    <property type="project" value="UniProtKB-ARBA"/>
</dbReference>
<dbReference type="InterPro" id="IPR020806">
    <property type="entry name" value="PKS_PP-bd"/>
</dbReference>